<keyword evidence="4" id="KW-1185">Reference proteome</keyword>
<feature type="compositionally biased region" description="Polar residues" evidence="1">
    <location>
        <begin position="782"/>
        <end position="797"/>
    </location>
</feature>
<dbReference type="SUPFAM" id="SSF47986">
    <property type="entry name" value="DEATH domain"/>
    <property type="match status" value="1"/>
</dbReference>
<gene>
    <name evidence="3" type="ORF">CUNI_LOCUS12087</name>
</gene>
<feature type="compositionally biased region" description="Basic and acidic residues" evidence="1">
    <location>
        <begin position="1276"/>
        <end position="1308"/>
    </location>
</feature>
<dbReference type="OrthoDB" id="6274940at2759"/>
<sequence length="1569" mass="173250">METNVAVQHAPEKWAAGEALYEQPEKVTYIYGCQKKVRESRGVARVLVKPSKSYDNQLESAVGRDVDSVGSKVKSHRVRDDLSPSVKKRPAQICQGAEDIVRVSGHTVLERQTARPGNPDSRCDDTVAYSRRYHKTKPKSSELSHQSKHTYGLDFEQLDSRFEDFPGEVISNPFSSKKRSIPVEFHLTEDQRPTTGPTVHLKRPINLSSPCSLTSSFSREKPSSSLVILEIKDGPTFFYKPSDHMLSDVEVGDEMARSSHGYFSSGQAAAGYASPHTSGSFLKDLSKTSSTSAYKGSLSFSNMEKSPYSPLRKDSLTGSRNMSPVSIGAAGASLEETALFRSNVSYLPKTAGLRKPDLSVLSTAHKSRALSHVDNDSSLCDVHKCKRQRTSLIKEPVPPVASIPISTTYTVLPSTENLHEIAHEPSTFSKQQTSHNINSNDSKQTAADLVIDVASPNPSQNSADSLSATKATSDVSCGFHNISEILQQKAGIKHDDIIVGPRPPTSGVYQDDLKEAPATSFPSENFDFHFLSPEQVTKRQKDQAGLSLSTDVLSAGHPRILLKAEVNRRKHTQSESEVPHVEMSTGNSQSKYSDLRNNLNQRGNRDNCTSAHGRSHNVIVDELAAEPVMSLSPVAVNAYGATENWRQHENKPEVQRSQPEVRRFSPEVQRFSPEVQSFQSGKVKSGHTIELRSKVSNLALLSETTAPYSTKSLDRNLKHLLETKHASRSENTSPAKQQHFHSRKSKSSLPTPIKKHTVGSKLHMLSNIPVPICHDPPVRIHSWQQSPSTPEHGNVTASEKDSKSSVGNLFPKLEPEDTITTPLASQVSSAFSNPLSPVEPAEGSKKDRESTLRSNELLKTPNIAPFSCLMTMVGDGSVKQQSSNTLDSEDTTTPKAAIISDASTSSTMDCIVQQAAQSLSKTPTQALTHLPTHALTHIPIQAAVKPRLHRSAEHLLVDTQLTVFNSVEHVLHFEHSESSSNRTFQDSPRLETAESDSISPLKKNQSLAKTGIMRRGSDRAEMYRRGSERAILPINQNDPSVEDLMKATSLKELCQSMASLLNIDNVKAAEMITTGLSQRQDLVEGLDADAILDYLSHHGVLDPVILVGLDDKASITQRNSAILRHVEEHGNTAVALFINALRQSGQLHLASSLDTEQRIQPVSGSGYFGKDRHKGELTIKIEIESLKIIAPREPRSEKIVDTSLLGTPGRQKTDDSGVVVKDASDEEDFVKPRSCWCFCFSYKSKIKSISKKDTEKERKHEMHKPSHQKQSSSPEKFSKPAEEQSKDTKTKPHRTKSQEKNKKLKENSTKVSVTESSKKDIGKSKDKHHIKKPKVSKSKWKVSGKHPVTSSVDASQPSVHQAQRVSDISGDYGAPKMTLGLTAYTLQSSDTSQPQPYVGFGGPFSVQGPQRDKESWDPIIMEYDPKLELIKLRAGQEELASPTRQSGNIGIMCEQWKSNGRHFQQKASLLCERIVQVVQNEIIRYFEQDRGTLVLDVVSGMSSILVINICMKRAQVKRLQQEIADKSLLTKMEDMFFSRVNISDFDIRGVSLRIVLDEQEVNTVLSELS</sequence>
<evidence type="ECO:0000313" key="4">
    <source>
        <dbReference type="Proteomes" id="UP000678393"/>
    </source>
</evidence>
<dbReference type="EMBL" id="CAJHNH020002380">
    <property type="protein sequence ID" value="CAG5126529.1"/>
    <property type="molecule type" value="Genomic_DNA"/>
</dbReference>
<dbReference type="Pfam" id="PF00619">
    <property type="entry name" value="CARD"/>
    <property type="match status" value="1"/>
</dbReference>
<name>A0A8S3ZBC8_9EUPU</name>
<feature type="region of interest" description="Disordered" evidence="1">
    <location>
        <begin position="564"/>
        <end position="593"/>
    </location>
</feature>
<dbReference type="InterPro" id="IPR001315">
    <property type="entry name" value="CARD"/>
</dbReference>
<dbReference type="PROSITE" id="PS50209">
    <property type="entry name" value="CARD"/>
    <property type="match status" value="1"/>
</dbReference>
<feature type="compositionally biased region" description="Basic and acidic residues" evidence="1">
    <location>
        <begin position="842"/>
        <end position="851"/>
    </location>
</feature>
<feature type="region of interest" description="Disordered" evidence="1">
    <location>
        <begin position="828"/>
        <end position="857"/>
    </location>
</feature>
<feature type="region of interest" description="Disordered" evidence="1">
    <location>
        <begin position="723"/>
        <end position="754"/>
    </location>
</feature>
<dbReference type="GO" id="GO:0042981">
    <property type="term" value="P:regulation of apoptotic process"/>
    <property type="evidence" value="ECO:0007669"/>
    <property type="project" value="InterPro"/>
</dbReference>
<evidence type="ECO:0000313" key="3">
    <source>
        <dbReference type="EMBL" id="CAG5126529.1"/>
    </source>
</evidence>
<feature type="compositionally biased region" description="Basic and acidic residues" evidence="1">
    <location>
        <begin position="1250"/>
        <end position="1264"/>
    </location>
</feature>
<feature type="compositionally biased region" description="Basic residues" evidence="1">
    <location>
        <begin position="1325"/>
        <end position="1344"/>
    </location>
</feature>
<dbReference type="InterPro" id="IPR011029">
    <property type="entry name" value="DEATH-like_dom_sf"/>
</dbReference>
<feature type="region of interest" description="Disordered" evidence="1">
    <location>
        <begin position="776"/>
        <end position="814"/>
    </location>
</feature>
<protein>
    <recommendedName>
        <fullName evidence="2">CARD domain-containing protein</fullName>
    </recommendedName>
</protein>
<organism evidence="3 4">
    <name type="scientific">Candidula unifasciata</name>
    <dbReference type="NCBI Taxonomy" id="100452"/>
    <lineage>
        <taxon>Eukaryota</taxon>
        <taxon>Metazoa</taxon>
        <taxon>Spiralia</taxon>
        <taxon>Lophotrochozoa</taxon>
        <taxon>Mollusca</taxon>
        <taxon>Gastropoda</taxon>
        <taxon>Heterobranchia</taxon>
        <taxon>Euthyneura</taxon>
        <taxon>Panpulmonata</taxon>
        <taxon>Eupulmonata</taxon>
        <taxon>Stylommatophora</taxon>
        <taxon>Helicina</taxon>
        <taxon>Helicoidea</taxon>
        <taxon>Geomitridae</taxon>
        <taxon>Candidula</taxon>
    </lineage>
</organism>
<feature type="region of interest" description="Disordered" evidence="1">
    <location>
        <begin position="1200"/>
        <end position="1224"/>
    </location>
</feature>
<evidence type="ECO:0000259" key="2">
    <source>
        <dbReference type="PROSITE" id="PS50209"/>
    </source>
</evidence>
<evidence type="ECO:0000256" key="1">
    <source>
        <dbReference type="SAM" id="MobiDB-lite"/>
    </source>
</evidence>
<reference evidence="3" key="1">
    <citation type="submission" date="2021-04" db="EMBL/GenBank/DDBJ databases">
        <authorList>
            <consortium name="Molecular Ecology Group"/>
        </authorList>
    </citation>
    <scope>NUCLEOTIDE SEQUENCE</scope>
</reference>
<accession>A0A8S3ZBC8</accession>
<feature type="compositionally biased region" description="Polar residues" evidence="1">
    <location>
        <begin position="1348"/>
        <end position="1360"/>
    </location>
</feature>
<proteinExistence type="predicted"/>
<comment type="caution">
    <text evidence="3">The sequence shown here is derived from an EMBL/GenBank/DDBJ whole genome shotgun (WGS) entry which is preliminary data.</text>
</comment>
<feature type="region of interest" description="Disordered" evidence="1">
    <location>
        <begin position="975"/>
        <end position="1013"/>
    </location>
</feature>
<dbReference type="Proteomes" id="UP000678393">
    <property type="component" value="Unassembled WGS sequence"/>
</dbReference>
<feature type="compositionally biased region" description="Polar residues" evidence="1">
    <location>
        <begin position="995"/>
        <end position="1008"/>
    </location>
</feature>
<feature type="region of interest" description="Disordered" evidence="1">
    <location>
        <begin position="1250"/>
        <end position="1360"/>
    </location>
</feature>
<dbReference type="CDD" id="cd01671">
    <property type="entry name" value="CARD"/>
    <property type="match status" value="1"/>
</dbReference>
<dbReference type="Gene3D" id="1.10.533.10">
    <property type="entry name" value="Death Domain, Fas"/>
    <property type="match status" value="1"/>
</dbReference>
<feature type="compositionally biased region" description="Polar residues" evidence="1">
    <location>
        <begin position="584"/>
        <end position="593"/>
    </location>
</feature>
<feature type="domain" description="CARD" evidence="2">
    <location>
        <begin position="1077"/>
        <end position="1156"/>
    </location>
</feature>